<evidence type="ECO:0000256" key="9">
    <source>
        <dbReference type="ARBA" id="ARBA00023180"/>
    </source>
</evidence>
<dbReference type="PANTHER" id="PTHR21072:SF13">
    <property type="entry name" value="GPI TRANSAMIDASE COMPONENT PIG-S"/>
    <property type="match status" value="1"/>
</dbReference>
<evidence type="ECO:0008006" key="13">
    <source>
        <dbReference type="Google" id="ProtNLM"/>
    </source>
</evidence>
<name>A0A0C3B0G6_9AGAM</name>
<dbReference type="Pfam" id="PF10510">
    <property type="entry name" value="PIG-S"/>
    <property type="match status" value="1"/>
</dbReference>
<evidence type="ECO:0000313" key="12">
    <source>
        <dbReference type="Proteomes" id="UP000053989"/>
    </source>
</evidence>
<protein>
    <recommendedName>
        <fullName evidence="13">GPI transamidase component PIG-S</fullName>
    </recommendedName>
</protein>
<dbReference type="InterPro" id="IPR019540">
    <property type="entry name" value="PtdIno-glycan_biosynth_class_S"/>
</dbReference>
<dbReference type="STRING" id="1036808.A0A0C3B0G6"/>
<keyword evidence="9" id="KW-0325">Glycoprotein</keyword>
<keyword evidence="5 10" id="KW-0812">Transmembrane</keyword>
<gene>
    <name evidence="11" type="ORF">SCLCIDRAFT_1206925</name>
</gene>
<dbReference type="GO" id="GO:0016255">
    <property type="term" value="P:attachment of GPI anchor to protein"/>
    <property type="evidence" value="ECO:0007669"/>
    <property type="project" value="InterPro"/>
</dbReference>
<dbReference type="Proteomes" id="UP000053989">
    <property type="component" value="Unassembled WGS sequence"/>
</dbReference>
<keyword evidence="6" id="KW-0256">Endoplasmic reticulum</keyword>
<evidence type="ECO:0000256" key="8">
    <source>
        <dbReference type="ARBA" id="ARBA00023136"/>
    </source>
</evidence>
<comment type="pathway">
    <text evidence="2">Glycolipid biosynthesis; glycosylphosphatidylinositol-anchor biosynthesis.</text>
</comment>
<comment type="similarity">
    <text evidence="3">Belongs to the PIGS family.</text>
</comment>
<evidence type="ECO:0000256" key="4">
    <source>
        <dbReference type="ARBA" id="ARBA00022502"/>
    </source>
</evidence>
<sequence>MDGVASHGLKDPQTLSFQRPTIRRLILASYWLVILIAVPFWWRLTSIERRALPSNRVHSQLERTPVFPVNVQLDASSFQEKAPIIAKELNSLLTRTVQASPRWKGLEIHVGLIDNADGQTEEGSYTVTLGNATAVRHPRHLTVSHEDALYAARIAELLSGLLAPETSSQDQRVVKYAKRYRLAFSLLNEDVASDRLITSWNVRAAIADHVSPILSRLSMLHDFVIESQIQFHAPLAFEPVRIISENGTLYGVTPADLTVFVNSAEWTLSSSVSEDPVLHFVLFVPSSSRQPLHILDSQGAPTTHATFLLPQWGGIYILNQSGRSSTRSQLGAVDLTHVFAAFANQLSALLGVPSLPSDIASEGSSILSDWQLDAVLRFRASENIVGTQQTLSSIVKLVDQIENMPVDEHVRGDVQDSLKALDQVRSFFFLFNAHLL</sequence>
<keyword evidence="8 10" id="KW-0472">Membrane</keyword>
<evidence type="ECO:0000256" key="5">
    <source>
        <dbReference type="ARBA" id="ARBA00022692"/>
    </source>
</evidence>
<dbReference type="OrthoDB" id="28748at2759"/>
<evidence type="ECO:0000256" key="10">
    <source>
        <dbReference type="SAM" id="Phobius"/>
    </source>
</evidence>
<organism evidence="11 12">
    <name type="scientific">Scleroderma citrinum Foug A</name>
    <dbReference type="NCBI Taxonomy" id="1036808"/>
    <lineage>
        <taxon>Eukaryota</taxon>
        <taxon>Fungi</taxon>
        <taxon>Dikarya</taxon>
        <taxon>Basidiomycota</taxon>
        <taxon>Agaricomycotina</taxon>
        <taxon>Agaricomycetes</taxon>
        <taxon>Agaricomycetidae</taxon>
        <taxon>Boletales</taxon>
        <taxon>Sclerodermatineae</taxon>
        <taxon>Sclerodermataceae</taxon>
        <taxon>Scleroderma</taxon>
    </lineage>
</organism>
<keyword evidence="4" id="KW-0337">GPI-anchor biosynthesis</keyword>
<evidence type="ECO:0000256" key="2">
    <source>
        <dbReference type="ARBA" id="ARBA00004687"/>
    </source>
</evidence>
<dbReference type="GO" id="GO:0006506">
    <property type="term" value="P:GPI anchor biosynthetic process"/>
    <property type="evidence" value="ECO:0007669"/>
    <property type="project" value="UniProtKB-UniPathway"/>
</dbReference>
<dbReference type="FunCoup" id="A0A0C3B0G6">
    <property type="interactions" value="585"/>
</dbReference>
<keyword evidence="12" id="KW-1185">Reference proteome</keyword>
<dbReference type="InParanoid" id="A0A0C3B0G6"/>
<accession>A0A0C3B0G6</accession>
<reference evidence="11 12" key="1">
    <citation type="submission" date="2014-04" db="EMBL/GenBank/DDBJ databases">
        <authorList>
            <consortium name="DOE Joint Genome Institute"/>
            <person name="Kuo A."/>
            <person name="Kohler A."/>
            <person name="Nagy L.G."/>
            <person name="Floudas D."/>
            <person name="Copeland A."/>
            <person name="Barry K.W."/>
            <person name="Cichocki N."/>
            <person name="Veneault-Fourrey C."/>
            <person name="LaButti K."/>
            <person name="Lindquist E.A."/>
            <person name="Lipzen A."/>
            <person name="Lundell T."/>
            <person name="Morin E."/>
            <person name="Murat C."/>
            <person name="Sun H."/>
            <person name="Tunlid A."/>
            <person name="Henrissat B."/>
            <person name="Grigoriev I.V."/>
            <person name="Hibbett D.S."/>
            <person name="Martin F."/>
            <person name="Nordberg H.P."/>
            <person name="Cantor M.N."/>
            <person name="Hua S.X."/>
        </authorList>
    </citation>
    <scope>NUCLEOTIDE SEQUENCE [LARGE SCALE GENOMIC DNA]</scope>
    <source>
        <strain evidence="11 12">Foug A</strain>
    </source>
</reference>
<dbReference type="EMBL" id="KN822004">
    <property type="protein sequence ID" value="KIM70752.1"/>
    <property type="molecule type" value="Genomic_DNA"/>
</dbReference>
<evidence type="ECO:0000256" key="3">
    <source>
        <dbReference type="ARBA" id="ARBA00005316"/>
    </source>
</evidence>
<keyword evidence="7 10" id="KW-1133">Transmembrane helix</keyword>
<feature type="transmembrane region" description="Helical" evidence="10">
    <location>
        <begin position="25"/>
        <end position="42"/>
    </location>
</feature>
<evidence type="ECO:0000256" key="7">
    <source>
        <dbReference type="ARBA" id="ARBA00022989"/>
    </source>
</evidence>
<proteinExistence type="inferred from homology"/>
<evidence type="ECO:0000256" key="1">
    <source>
        <dbReference type="ARBA" id="ARBA00004477"/>
    </source>
</evidence>
<comment type="subcellular location">
    <subcellularLocation>
        <location evidence="1">Endoplasmic reticulum membrane</location>
        <topology evidence="1">Multi-pass membrane protein</topology>
    </subcellularLocation>
</comment>
<dbReference type="UniPathway" id="UPA00196"/>
<dbReference type="AlphaFoldDB" id="A0A0C3B0G6"/>
<dbReference type="GO" id="GO:0042765">
    <property type="term" value="C:GPI-anchor transamidase complex"/>
    <property type="evidence" value="ECO:0007669"/>
    <property type="project" value="InterPro"/>
</dbReference>
<evidence type="ECO:0000313" key="11">
    <source>
        <dbReference type="EMBL" id="KIM70752.1"/>
    </source>
</evidence>
<reference evidence="12" key="2">
    <citation type="submission" date="2015-01" db="EMBL/GenBank/DDBJ databases">
        <title>Evolutionary Origins and Diversification of the Mycorrhizal Mutualists.</title>
        <authorList>
            <consortium name="DOE Joint Genome Institute"/>
            <consortium name="Mycorrhizal Genomics Consortium"/>
            <person name="Kohler A."/>
            <person name="Kuo A."/>
            <person name="Nagy L.G."/>
            <person name="Floudas D."/>
            <person name="Copeland A."/>
            <person name="Barry K.W."/>
            <person name="Cichocki N."/>
            <person name="Veneault-Fourrey C."/>
            <person name="LaButti K."/>
            <person name="Lindquist E.A."/>
            <person name="Lipzen A."/>
            <person name="Lundell T."/>
            <person name="Morin E."/>
            <person name="Murat C."/>
            <person name="Riley R."/>
            <person name="Ohm R."/>
            <person name="Sun H."/>
            <person name="Tunlid A."/>
            <person name="Henrissat B."/>
            <person name="Grigoriev I.V."/>
            <person name="Hibbett D.S."/>
            <person name="Martin F."/>
        </authorList>
    </citation>
    <scope>NUCLEOTIDE SEQUENCE [LARGE SCALE GENOMIC DNA]</scope>
    <source>
        <strain evidence="12">Foug A</strain>
    </source>
</reference>
<dbReference type="PANTHER" id="PTHR21072">
    <property type="entry name" value="GPI TRANSAMIDASE COMPONENT PIG-S"/>
    <property type="match status" value="1"/>
</dbReference>
<evidence type="ECO:0000256" key="6">
    <source>
        <dbReference type="ARBA" id="ARBA00022824"/>
    </source>
</evidence>
<dbReference type="HOGENOM" id="CLU_010026_3_1_1"/>